<reference evidence="2" key="1">
    <citation type="submission" date="2022-07" db="EMBL/GenBank/DDBJ databases">
        <authorList>
            <person name="Otstavnykh N."/>
            <person name="Isaeva M."/>
            <person name="Bystritskaya E."/>
        </authorList>
    </citation>
    <scope>NUCLEOTIDE SEQUENCE</scope>
    <source>
        <strain evidence="2">KCTC 52189</strain>
    </source>
</reference>
<dbReference type="PROSITE" id="PS50056">
    <property type="entry name" value="TYR_PHOSPHATASE_2"/>
    <property type="match status" value="1"/>
</dbReference>
<dbReference type="InterPro" id="IPR055214">
    <property type="entry name" value="PTP-NADK"/>
</dbReference>
<dbReference type="Pfam" id="PF22741">
    <property type="entry name" value="PTP-NADK"/>
    <property type="match status" value="1"/>
</dbReference>
<accession>A0AAE4B3W6</accession>
<evidence type="ECO:0000313" key="2">
    <source>
        <dbReference type="EMBL" id="MDQ2090468.1"/>
    </source>
</evidence>
<sequence length="206" mass="23251">MRKFRDMISHRADTPRARLASVLYTELVDHGLLRHLWTNEKEIDNGVIRSNHPTRRRLEKFKKSGGAAVLSLRGAMQMAQNVLEIETCEKLGLEVISFPMASSALPSKKIVLDLVEVLERAPRPLMIHCKSGADRTGFVAGIYLMHFKGTSPKDAARQLTWRHAHNKFSKKAVLSEFFALYQPAHEAGIGFLDWVRDSYDPGADAR</sequence>
<evidence type="ECO:0000313" key="3">
    <source>
        <dbReference type="Proteomes" id="UP001226762"/>
    </source>
</evidence>
<protein>
    <submittedName>
        <fullName evidence="2">Tyrosine-protein phosphatase</fullName>
    </submittedName>
</protein>
<dbReference type="SUPFAM" id="SSF52799">
    <property type="entry name" value="(Phosphotyrosine protein) phosphatases II"/>
    <property type="match status" value="1"/>
</dbReference>
<dbReference type="RefSeq" id="WP_306735747.1">
    <property type="nucleotide sequence ID" value="NZ_JANHAX010000003.1"/>
</dbReference>
<dbReference type="InterPro" id="IPR029021">
    <property type="entry name" value="Prot-tyrosine_phosphatase-like"/>
</dbReference>
<dbReference type="PROSITE" id="PS00383">
    <property type="entry name" value="TYR_PHOSPHATASE_1"/>
    <property type="match status" value="1"/>
</dbReference>
<name>A0AAE4B3W6_9RHOB</name>
<gene>
    <name evidence="2" type="ORF">NO357_11215</name>
</gene>
<reference evidence="2" key="2">
    <citation type="submission" date="2023-02" db="EMBL/GenBank/DDBJ databases">
        <title>'Rhodoalgimonas zhirmunskyi' gen. nov., isolated from a red alga.</title>
        <authorList>
            <person name="Nedashkovskaya O.I."/>
            <person name="Otstavnykh N.Y."/>
            <person name="Bystritskaya E.P."/>
            <person name="Balabanova L.A."/>
            <person name="Isaeva M.P."/>
        </authorList>
    </citation>
    <scope>NUCLEOTIDE SEQUENCE</scope>
    <source>
        <strain evidence="2">KCTC 52189</strain>
    </source>
</reference>
<comment type="caution">
    <text evidence="2">The sequence shown here is derived from an EMBL/GenBank/DDBJ whole genome shotgun (WGS) entry which is preliminary data.</text>
</comment>
<dbReference type="InterPro" id="IPR016130">
    <property type="entry name" value="Tyr_Pase_AS"/>
</dbReference>
<dbReference type="InterPro" id="IPR000387">
    <property type="entry name" value="Tyr_Pase_dom"/>
</dbReference>
<proteinExistence type="predicted"/>
<organism evidence="2 3">
    <name type="scientific">Marimonas arenosa</name>
    <dbReference type="NCBI Taxonomy" id="1795305"/>
    <lineage>
        <taxon>Bacteria</taxon>
        <taxon>Pseudomonadati</taxon>
        <taxon>Pseudomonadota</taxon>
        <taxon>Alphaproteobacteria</taxon>
        <taxon>Rhodobacterales</taxon>
        <taxon>Paracoccaceae</taxon>
        <taxon>Marimonas</taxon>
    </lineage>
</organism>
<keyword evidence="3" id="KW-1185">Reference proteome</keyword>
<dbReference type="Proteomes" id="UP001226762">
    <property type="component" value="Unassembled WGS sequence"/>
</dbReference>
<dbReference type="Gene3D" id="3.90.190.10">
    <property type="entry name" value="Protein tyrosine phosphatase superfamily"/>
    <property type="match status" value="1"/>
</dbReference>
<dbReference type="AlphaFoldDB" id="A0AAE4B3W6"/>
<feature type="domain" description="Tyrosine specific protein phosphatases" evidence="1">
    <location>
        <begin position="109"/>
        <end position="159"/>
    </location>
</feature>
<evidence type="ECO:0000259" key="1">
    <source>
        <dbReference type="PROSITE" id="PS50056"/>
    </source>
</evidence>
<dbReference type="EMBL" id="JANHAX010000003">
    <property type="protein sequence ID" value="MDQ2090468.1"/>
    <property type="molecule type" value="Genomic_DNA"/>
</dbReference>